<reference evidence="3 4" key="1">
    <citation type="journal article" date="2023" name="Arcadia Sci">
        <title>De novo assembly of a long-read Amblyomma americanum tick genome.</title>
        <authorList>
            <person name="Chou S."/>
            <person name="Poskanzer K.E."/>
            <person name="Rollins M."/>
            <person name="Thuy-Boun P.S."/>
        </authorList>
    </citation>
    <scope>NUCLEOTIDE SEQUENCE [LARGE SCALE GENOMIC DNA]</scope>
    <source>
        <strain evidence="3">F_SG_1</strain>
        <tissue evidence="3">Salivary glands</tissue>
    </source>
</reference>
<evidence type="ECO:0000313" key="4">
    <source>
        <dbReference type="Proteomes" id="UP001321473"/>
    </source>
</evidence>
<protein>
    <recommendedName>
        <fullName evidence="5">Secreted protein</fullName>
    </recommendedName>
</protein>
<dbReference type="Proteomes" id="UP001321473">
    <property type="component" value="Unassembled WGS sequence"/>
</dbReference>
<evidence type="ECO:0000256" key="1">
    <source>
        <dbReference type="SAM" id="MobiDB-lite"/>
    </source>
</evidence>
<evidence type="ECO:0000256" key="2">
    <source>
        <dbReference type="SAM" id="SignalP"/>
    </source>
</evidence>
<keyword evidence="4" id="KW-1185">Reference proteome</keyword>
<organism evidence="3 4">
    <name type="scientific">Amblyomma americanum</name>
    <name type="common">Lone star tick</name>
    <dbReference type="NCBI Taxonomy" id="6943"/>
    <lineage>
        <taxon>Eukaryota</taxon>
        <taxon>Metazoa</taxon>
        <taxon>Ecdysozoa</taxon>
        <taxon>Arthropoda</taxon>
        <taxon>Chelicerata</taxon>
        <taxon>Arachnida</taxon>
        <taxon>Acari</taxon>
        <taxon>Parasitiformes</taxon>
        <taxon>Ixodida</taxon>
        <taxon>Ixodoidea</taxon>
        <taxon>Ixodidae</taxon>
        <taxon>Amblyomminae</taxon>
        <taxon>Amblyomma</taxon>
    </lineage>
</organism>
<feature type="compositionally biased region" description="Polar residues" evidence="1">
    <location>
        <begin position="174"/>
        <end position="189"/>
    </location>
</feature>
<feature type="signal peptide" evidence="2">
    <location>
        <begin position="1"/>
        <end position="26"/>
    </location>
</feature>
<dbReference type="AlphaFoldDB" id="A0AAQ4D5P4"/>
<dbReference type="EMBL" id="JARKHS020034810">
    <property type="protein sequence ID" value="KAK8757784.1"/>
    <property type="molecule type" value="Genomic_DNA"/>
</dbReference>
<comment type="caution">
    <text evidence="3">The sequence shown here is derived from an EMBL/GenBank/DDBJ whole genome shotgun (WGS) entry which is preliminary data.</text>
</comment>
<evidence type="ECO:0008006" key="5">
    <source>
        <dbReference type="Google" id="ProtNLM"/>
    </source>
</evidence>
<keyword evidence="2" id="KW-0732">Signal</keyword>
<evidence type="ECO:0000313" key="3">
    <source>
        <dbReference type="EMBL" id="KAK8757784.1"/>
    </source>
</evidence>
<proteinExistence type="predicted"/>
<feature type="region of interest" description="Disordered" evidence="1">
    <location>
        <begin position="162"/>
        <end position="189"/>
    </location>
</feature>
<gene>
    <name evidence="3" type="ORF">V5799_004585</name>
</gene>
<feature type="chain" id="PRO_5043000148" description="Secreted protein" evidence="2">
    <location>
        <begin position="27"/>
        <end position="189"/>
    </location>
</feature>
<sequence length="189" mass="19692">MARVSSSDFGLSAGLLLLCLSTWTSALVKTNGSEAAQQAAAGGSSQPSSSSSAAPSGGSLVVGLSRASESYAEIAWRLEQPPLLHKKNVPKEEEEDHDLASRLSACELAYGPMEDPYQMEVMSNFMPRGPTFIVGGLKQNTTYHFHMVCYCCLSSPAAASSASSDSGGNGTAGTESKLTSNVLKFTTGQ</sequence>
<accession>A0AAQ4D5P4</accession>
<name>A0AAQ4D5P4_AMBAM</name>